<protein>
    <submittedName>
        <fullName evidence="1">Uncharacterized protein</fullName>
    </submittedName>
</protein>
<name>A0A0F9CDX8_9ZZZZ</name>
<evidence type="ECO:0000313" key="1">
    <source>
        <dbReference type="EMBL" id="KKL24637.1"/>
    </source>
</evidence>
<reference evidence="1" key="1">
    <citation type="journal article" date="2015" name="Nature">
        <title>Complex archaea that bridge the gap between prokaryotes and eukaryotes.</title>
        <authorList>
            <person name="Spang A."/>
            <person name="Saw J.H."/>
            <person name="Jorgensen S.L."/>
            <person name="Zaremba-Niedzwiedzka K."/>
            <person name="Martijn J."/>
            <person name="Lind A.E."/>
            <person name="van Eijk R."/>
            <person name="Schleper C."/>
            <person name="Guy L."/>
            <person name="Ettema T.J."/>
        </authorList>
    </citation>
    <scope>NUCLEOTIDE SEQUENCE</scope>
</reference>
<accession>A0A0F9CDX8</accession>
<proteinExistence type="predicted"/>
<feature type="non-terminal residue" evidence="1">
    <location>
        <position position="133"/>
    </location>
</feature>
<comment type="caution">
    <text evidence="1">The sequence shown here is derived from an EMBL/GenBank/DDBJ whole genome shotgun (WGS) entry which is preliminary data.</text>
</comment>
<organism evidence="1">
    <name type="scientific">marine sediment metagenome</name>
    <dbReference type="NCBI Taxonomy" id="412755"/>
    <lineage>
        <taxon>unclassified sequences</taxon>
        <taxon>metagenomes</taxon>
        <taxon>ecological metagenomes</taxon>
    </lineage>
</organism>
<dbReference type="EMBL" id="LAZR01036516">
    <property type="protein sequence ID" value="KKL24637.1"/>
    <property type="molecule type" value="Genomic_DNA"/>
</dbReference>
<dbReference type="AlphaFoldDB" id="A0A0F9CDX8"/>
<sequence length="133" mass="14173">MAFRRRTTVLGDAVLILRGDTRAFERSMKRAKKMTISVVKGIVSVIAKIHKAFAAVTTGIVSASILAFAQLEKGLAEISTLFGVMGQDAKVLQERIKETVQVLQSEFGQSTAAAIKATYDAVSAGIKETDLGG</sequence>
<gene>
    <name evidence="1" type="ORF">LCGC14_2413300</name>
</gene>